<gene>
    <name evidence="2" type="primary">HaOG204524</name>
    <name evidence="2" type="ORF">B5X24_HaOG204524</name>
</gene>
<dbReference type="EMBL" id="KZ149956">
    <property type="protein sequence ID" value="PZC76462.1"/>
    <property type="molecule type" value="Genomic_DNA"/>
</dbReference>
<evidence type="ECO:0000313" key="3">
    <source>
        <dbReference type="Proteomes" id="UP000249218"/>
    </source>
</evidence>
<keyword evidence="3" id="KW-1185">Reference proteome</keyword>
<evidence type="ECO:0000256" key="1">
    <source>
        <dbReference type="SAM" id="SignalP"/>
    </source>
</evidence>
<organism evidence="2 3">
    <name type="scientific">Helicoverpa armigera</name>
    <name type="common">Cotton bollworm</name>
    <name type="synonym">Heliothis armigera</name>
    <dbReference type="NCBI Taxonomy" id="29058"/>
    <lineage>
        <taxon>Eukaryota</taxon>
        <taxon>Metazoa</taxon>
        <taxon>Ecdysozoa</taxon>
        <taxon>Arthropoda</taxon>
        <taxon>Hexapoda</taxon>
        <taxon>Insecta</taxon>
        <taxon>Pterygota</taxon>
        <taxon>Neoptera</taxon>
        <taxon>Endopterygota</taxon>
        <taxon>Lepidoptera</taxon>
        <taxon>Glossata</taxon>
        <taxon>Ditrysia</taxon>
        <taxon>Noctuoidea</taxon>
        <taxon>Noctuidae</taxon>
        <taxon>Heliothinae</taxon>
        <taxon>Helicoverpa</taxon>
    </lineage>
</organism>
<feature type="chain" id="PRO_5015940127" evidence="1">
    <location>
        <begin position="19"/>
        <end position="113"/>
    </location>
</feature>
<evidence type="ECO:0000313" key="2">
    <source>
        <dbReference type="EMBL" id="PZC76462.1"/>
    </source>
</evidence>
<dbReference type="Proteomes" id="UP000249218">
    <property type="component" value="Unassembled WGS sequence"/>
</dbReference>
<feature type="signal peptide" evidence="1">
    <location>
        <begin position="1"/>
        <end position="18"/>
    </location>
</feature>
<protein>
    <submittedName>
        <fullName evidence="2">Uncharacterized protein</fullName>
    </submittedName>
</protein>
<dbReference type="AlphaFoldDB" id="A0A2W1BN18"/>
<proteinExistence type="predicted"/>
<name>A0A2W1BN18_HELAM</name>
<keyword evidence="1" id="KW-0732">Signal</keyword>
<reference evidence="2 3" key="1">
    <citation type="journal article" date="2017" name="BMC Biol.">
        <title>Genomic innovations, transcriptional plasticity and gene loss underlying the evolution and divergence of two highly polyphagous and invasive Helicoverpa pest species.</title>
        <authorList>
            <person name="Pearce S.L."/>
            <person name="Clarke D.F."/>
            <person name="East P.D."/>
            <person name="Elfekih S."/>
            <person name="Gordon K.H."/>
            <person name="Jermiin L.S."/>
            <person name="McGaughran A."/>
            <person name="Oakeshott J.G."/>
            <person name="Papanikolaou A."/>
            <person name="Perera O.P."/>
            <person name="Rane R.V."/>
            <person name="Richards S."/>
            <person name="Tay W.T."/>
            <person name="Walsh T.K."/>
            <person name="Anderson A."/>
            <person name="Anderson C.J."/>
            <person name="Asgari S."/>
            <person name="Board P.G."/>
            <person name="Bretschneider A."/>
            <person name="Campbell P.M."/>
            <person name="Chertemps T."/>
            <person name="Christeller J.T."/>
            <person name="Coppin C.W."/>
            <person name="Downes S.J."/>
            <person name="Duan G."/>
            <person name="Farnsworth C.A."/>
            <person name="Good R.T."/>
            <person name="Han L.B."/>
            <person name="Han Y.C."/>
            <person name="Hatje K."/>
            <person name="Horne I."/>
            <person name="Huang Y.P."/>
            <person name="Hughes D.S."/>
            <person name="Jacquin-Joly E."/>
            <person name="James W."/>
            <person name="Jhangiani S."/>
            <person name="Kollmar M."/>
            <person name="Kuwar S.S."/>
            <person name="Li S."/>
            <person name="Liu N.Y."/>
            <person name="Maibeche M.T."/>
            <person name="Miller J.R."/>
            <person name="Montagne N."/>
            <person name="Perry T."/>
            <person name="Qu J."/>
            <person name="Song S.V."/>
            <person name="Sutton G.G."/>
            <person name="Vogel H."/>
            <person name="Walenz B.P."/>
            <person name="Xu W."/>
            <person name="Zhang H.J."/>
            <person name="Zou Z."/>
            <person name="Batterham P."/>
            <person name="Edwards O.R."/>
            <person name="Feyereisen R."/>
            <person name="Gibbs R.A."/>
            <person name="Heckel D.G."/>
            <person name="McGrath A."/>
            <person name="Robin C."/>
            <person name="Scherer S.E."/>
            <person name="Worley K.C."/>
            <person name="Wu Y.D."/>
        </authorList>
    </citation>
    <scope>NUCLEOTIDE SEQUENCE [LARGE SCALE GENOMIC DNA]</scope>
    <source>
        <strain evidence="2">Harm_GR_Male_#8</strain>
        <tissue evidence="2">Whole organism</tissue>
    </source>
</reference>
<accession>A0A2W1BN18</accession>
<sequence length="113" mass="12594">MKYLSVIFLGVVIELTSSRYIRFPSGLEVWIQKVKVYEVNEYGQEIHPHNNYDDEEPLIDIRSAYPSNPGKPGWPQKPFGTGNIIGSSAYGGISGDHCPTGRRVGNKCIVPDK</sequence>